<dbReference type="EMBL" id="ASRX01000040">
    <property type="protein sequence ID" value="EYF03933.1"/>
    <property type="molecule type" value="Genomic_DNA"/>
</dbReference>
<feature type="transmembrane region" description="Helical" evidence="2">
    <location>
        <begin position="21"/>
        <end position="45"/>
    </location>
</feature>
<proteinExistence type="predicted"/>
<name>A0A017T3W4_9BACT</name>
<evidence type="ECO:0000256" key="2">
    <source>
        <dbReference type="SAM" id="Phobius"/>
    </source>
</evidence>
<sequence length="376" mass="40224">MPARPPGQMPGQPTAKRGKRGPWMVLLGALAAVLVVLPVVVLKLFSFALRVSLQAEARVFEGWPASRDAGEALPRPGEGRAGSVTRAGMAAGPRADASLRREGRDFIGGGFLSLPRAFSSADGGYDLVVHFHGNTQLVEESYHASGLDAAVLVLNHDGYGSGVYESRFYHPAVLTKILGEVQQALLARGLRGARLGRLALSAWSAGYGAVLRALARPELSERVDAVLLLDGIHCGYDQQRAPALDKLEPIVRFAERAVAGERLLSLTHSEIQPDGDYAGTREVTDALLARLGVRRSPLMEAPPLPALASLRGILPAKQIQALTPLTQAHVGGLWVRGYDGSREQHHAMHLGQMSVTALPDLVRAWAKGSRLQTQGR</sequence>
<comment type="caution">
    <text evidence="3">The sequence shown here is derived from an EMBL/GenBank/DDBJ whole genome shotgun (WGS) entry which is preliminary data.</text>
</comment>
<protein>
    <submittedName>
        <fullName evidence="3">Uncharacterized protein</fullName>
    </submittedName>
</protein>
<organism evidence="3 4">
    <name type="scientific">Chondromyces apiculatus DSM 436</name>
    <dbReference type="NCBI Taxonomy" id="1192034"/>
    <lineage>
        <taxon>Bacteria</taxon>
        <taxon>Pseudomonadati</taxon>
        <taxon>Myxococcota</taxon>
        <taxon>Polyangia</taxon>
        <taxon>Polyangiales</taxon>
        <taxon>Polyangiaceae</taxon>
        <taxon>Chondromyces</taxon>
    </lineage>
</organism>
<keyword evidence="2" id="KW-0812">Transmembrane</keyword>
<feature type="region of interest" description="Disordered" evidence="1">
    <location>
        <begin position="68"/>
        <end position="96"/>
    </location>
</feature>
<keyword evidence="4" id="KW-1185">Reference proteome</keyword>
<keyword evidence="2" id="KW-0472">Membrane</keyword>
<evidence type="ECO:0000313" key="3">
    <source>
        <dbReference type="EMBL" id="EYF03933.1"/>
    </source>
</evidence>
<dbReference type="OrthoDB" id="835246at2"/>
<gene>
    <name evidence="3" type="ORF">CAP_5034</name>
</gene>
<keyword evidence="2" id="KW-1133">Transmembrane helix</keyword>
<dbReference type="AlphaFoldDB" id="A0A017T3W4"/>
<dbReference type="Gene3D" id="3.40.50.1820">
    <property type="entry name" value="alpha/beta hydrolase"/>
    <property type="match status" value="1"/>
</dbReference>
<evidence type="ECO:0000256" key="1">
    <source>
        <dbReference type="SAM" id="MobiDB-lite"/>
    </source>
</evidence>
<dbReference type="SUPFAM" id="SSF53474">
    <property type="entry name" value="alpha/beta-Hydrolases"/>
    <property type="match status" value="1"/>
</dbReference>
<reference evidence="3 4" key="1">
    <citation type="submission" date="2013-05" db="EMBL/GenBank/DDBJ databases">
        <title>Genome assembly of Chondromyces apiculatus DSM 436.</title>
        <authorList>
            <person name="Sharma G."/>
            <person name="Khatri I."/>
            <person name="Kaur C."/>
            <person name="Mayilraj S."/>
            <person name="Subramanian S."/>
        </authorList>
    </citation>
    <scope>NUCLEOTIDE SEQUENCE [LARGE SCALE GENOMIC DNA]</scope>
    <source>
        <strain evidence="3 4">DSM 436</strain>
    </source>
</reference>
<accession>A0A017T3W4</accession>
<dbReference type="Proteomes" id="UP000019678">
    <property type="component" value="Unassembled WGS sequence"/>
</dbReference>
<dbReference type="InterPro" id="IPR029058">
    <property type="entry name" value="AB_hydrolase_fold"/>
</dbReference>
<evidence type="ECO:0000313" key="4">
    <source>
        <dbReference type="Proteomes" id="UP000019678"/>
    </source>
</evidence>